<organism evidence="3 4">
    <name type="scientific">Paracoccus angustae</name>
    <dbReference type="NCBI Taxonomy" id="1671480"/>
    <lineage>
        <taxon>Bacteria</taxon>
        <taxon>Pseudomonadati</taxon>
        <taxon>Pseudomonadota</taxon>
        <taxon>Alphaproteobacteria</taxon>
        <taxon>Rhodobacterales</taxon>
        <taxon>Paracoccaceae</taxon>
        <taxon>Paracoccus</taxon>
    </lineage>
</organism>
<gene>
    <name evidence="3" type="ORF">ACFOM8_18730</name>
</gene>
<feature type="transmembrane region" description="Helical" evidence="1">
    <location>
        <begin position="28"/>
        <end position="47"/>
    </location>
</feature>
<feature type="transmembrane region" description="Helical" evidence="1">
    <location>
        <begin position="62"/>
        <end position="82"/>
    </location>
</feature>
<keyword evidence="3" id="KW-0012">Acyltransferase</keyword>
<feature type="transmembrane region" description="Helical" evidence="1">
    <location>
        <begin position="246"/>
        <end position="266"/>
    </location>
</feature>
<evidence type="ECO:0000313" key="3">
    <source>
        <dbReference type="EMBL" id="MFC3631471.1"/>
    </source>
</evidence>
<evidence type="ECO:0000256" key="1">
    <source>
        <dbReference type="SAM" id="Phobius"/>
    </source>
</evidence>
<dbReference type="EC" id="2.3.-.-" evidence="3"/>
<keyword evidence="3" id="KW-0808">Transferase</keyword>
<keyword evidence="4" id="KW-1185">Reference proteome</keyword>
<protein>
    <submittedName>
        <fullName evidence="3">Acyltransferase family protein</fullName>
        <ecNumber evidence="3">2.3.-.-</ecNumber>
    </submittedName>
</protein>
<dbReference type="InterPro" id="IPR050879">
    <property type="entry name" value="Acyltransferase_3"/>
</dbReference>
<keyword evidence="1" id="KW-0812">Transmembrane</keyword>
<feature type="domain" description="Acyltransferase 3" evidence="2">
    <location>
        <begin position="29"/>
        <end position="355"/>
    </location>
</feature>
<name>A0ABV7U8M6_9RHOB</name>
<dbReference type="PANTHER" id="PTHR23028">
    <property type="entry name" value="ACETYLTRANSFERASE"/>
    <property type="match status" value="1"/>
</dbReference>
<proteinExistence type="predicted"/>
<keyword evidence="1" id="KW-0472">Membrane</keyword>
<evidence type="ECO:0000313" key="4">
    <source>
        <dbReference type="Proteomes" id="UP001595539"/>
    </source>
</evidence>
<reference evidence="4" key="1">
    <citation type="journal article" date="2019" name="Int. J. Syst. Evol. Microbiol.">
        <title>The Global Catalogue of Microorganisms (GCM) 10K type strain sequencing project: providing services to taxonomists for standard genome sequencing and annotation.</title>
        <authorList>
            <consortium name="The Broad Institute Genomics Platform"/>
            <consortium name="The Broad Institute Genome Sequencing Center for Infectious Disease"/>
            <person name="Wu L."/>
            <person name="Ma J."/>
        </authorList>
    </citation>
    <scope>NUCLEOTIDE SEQUENCE [LARGE SCALE GENOMIC DNA]</scope>
    <source>
        <strain evidence="4">KCTC 42473</strain>
    </source>
</reference>
<dbReference type="PANTHER" id="PTHR23028:SF53">
    <property type="entry name" value="ACYL_TRANSF_3 DOMAIN-CONTAINING PROTEIN"/>
    <property type="match status" value="1"/>
</dbReference>
<evidence type="ECO:0000259" key="2">
    <source>
        <dbReference type="Pfam" id="PF01757"/>
    </source>
</evidence>
<dbReference type="RefSeq" id="WP_377763761.1">
    <property type="nucleotide sequence ID" value="NZ_JBHRXY010000030.1"/>
</dbReference>
<dbReference type="Proteomes" id="UP001595539">
    <property type="component" value="Unassembled WGS sequence"/>
</dbReference>
<dbReference type="InterPro" id="IPR002656">
    <property type="entry name" value="Acyl_transf_3_dom"/>
</dbReference>
<sequence>MSAFLPIRNLFEPGAIAAWRAYAERRRFASLNGLRFLCIAAVLWHHSPANGMIASPRLLERGFVGVDFFFVLSGFLITTLLLREERGSGRISLPAFYWRRALRILPVYVLLVTLMSAYWIGVKGQQDLLGLVPYYYAFLANFLKGDIPLLSITWSLSVEEQYYLVWPALLVILPLAARGRAVLLAGLIGLCLLAMLGLAGWLGLPRLETPHAVFVLPGMSYMAILCGSLTALLLHGPAGFRALWRLCGWPGAPLALFAGLLLYLQLTPDSLLGWPALGMDLLMALCLASLVVREDHALRPVLAFPPVARIGEISYGLYLYHLIGLHIATEIGARGGLAGTRAGWAATLLYPLISIAIAEASFRGFERHFLSLKQIPPFRRGRPAPGR</sequence>
<feature type="transmembrane region" description="Helical" evidence="1">
    <location>
        <begin position="102"/>
        <end position="121"/>
    </location>
</feature>
<feature type="transmembrane region" description="Helical" evidence="1">
    <location>
        <begin position="182"/>
        <end position="202"/>
    </location>
</feature>
<accession>A0ABV7U8M6</accession>
<dbReference type="EMBL" id="JBHRXY010000030">
    <property type="protein sequence ID" value="MFC3631471.1"/>
    <property type="molecule type" value="Genomic_DNA"/>
</dbReference>
<dbReference type="GO" id="GO:0016746">
    <property type="term" value="F:acyltransferase activity"/>
    <property type="evidence" value="ECO:0007669"/>
    <property type="project" value="UniProtKB-KW"/>
</dbReference>
<dbReference type="Pfam" id="PF01757">
    <property type="entry name" value="Acyl_transf_3"/>
    <property type="match status" value="1"/>
</dbReference>
<feature type="transmembrane region" description="Helical" evidence="1">
    <location>
        <begin position="214"/>
        <end position="234"/>
    </location>
</feature>
<feature type="transmembrane region" description="Helical" evidence="1">
    <location>
        <begin position="272"/>
        <end position="292"/>
    </location>
</feature>
<keyword evidence="1" id="KW-1133">Transmembrane helix</keyword>
<comment type="caution">
    <text evidence="3">The sequence shown here is derived from an EMBL/GenBank/DDBJ whole genome shotgun (WGS) entry which is preliminary data.</text>
</comment>